<evidence type="ECO:0000313" key="4">
    <source>
        <dbReference type="EMBL" id="OQD84935.1"/>
    </source>
</evidence>
<dbReference type="GO" id="GO:0046579">
    <property type="term" value="P:positive regulation of Ras protein signal transduction"/>
    <property type="evidence" value="ECO:0007669"/>
    <property type="project" value="TreeGrafter"/>
</dbReference>
<comment type="caution">
    <text evidence="4">The sequence shown here is derived from an EMBL/GenBank/DDBJ whole genome shotgun (WGS) entry which is preliminary data.</text>
</comment>
<dbReference type="AlphaFoldDB" id="A0A1V6Q6T1"/>
<gene>
    <name evidence="4" type="ORF">PENANT_c011G09111</name>
</gene>
<evidence type="ECO:0000259" key="3">
    <source>
        <dbReference type="Pfam" id="PF11274"/>
    </source>
</evidence>
<feature type="compositionally biased region" description="Basic residues" evidence="2">
    <location>
        <begin position="13"/>
        <end position="24"/>
    </location>
</feature>
<reference evidence="5" key="1">
    <citation type="journal article" date="2017" name="Nat. Microbiol.">
        <title>Global analysis of biosynthetic gene clusters reveals vast potential of secondary metabolite production in Penicillium species.</title>
        <authorList>
            <person name="Nielsen J.C."/>
            <person name="Grijseels S."/>
            <person name="Prigent S."/>
            <person name="Ji B."/>
            <person name="Dainat J."/>
            <person name="Nielsen K.F."/>
            <person name="Frisvad J.C."/>
            <person name="Workman M."/>
            <person name="Nielsen J."/>
        </authorList>
    </citation>
    <scope>NUCLEOTIDE SEQUENCE [LARGE SCALE GENOMIC DNA]</scope>
    <source>
        <strain evidence="5">IBT 31811</strain>
    </source>
</reference>
<proteinExistence type="inferred from homology"/>
<sequence>MTLRLTSAPVSGVKKRKSPAHRPRASPFSAHARRKPSSGGASSLKSTADLGLDDLLPDLGGSHYISQTAPVQNVLQAIQYIRDGIFEELPQRAGMNSTRIAEVLNLRRSLPPLASVAHVHTLLDAPTQVEREIVELAQTGQVRRLIIPGRGNDAAGLGDCLVLAEDWEKLVQASSLLDAPIKEKFLDILKRMGTSSAISQGVFTTDEYRALLRAGFIVSSSSFTQGSLSIASLPNLPISAASSASRKESTQSKAERPVQSDAQARAATLFLSLPNTGTYLRLLGSGRAHLLALLRRSTSGEAPLGLLKDRWDGAVETEKSFHLAKRARGEFAGILPGKTKKWKELYGMHFRWALEEALGAGLVELFETGSEQIRATLEEAHEILASLPSELKTDSKLRKSPPSDAKVKLSQGWRTPLHGEPHSRKEYWVSRESEHVDSNCGNGSATWQEFQHGLHHDHAIHEMEYTPSVTRVVTLLEWVGGKDGNLGQAFGIKNTRYSHFEAQFNLIVHTFKPDGLIQPRAFLSFTVSATTDNLVARNPNDLNTRQATKGFVTVQVPYKMDQPEPTSDSTDDQYNSLYAKIMNHVPRGVIFGHYASVERVELLVLPQNSAGSLVSISASAGGNVIGNDQMVPNTSSTSTSNAISTDRRIKWTMATTSDAGGKIPGWVQRSWILGGAPKAVVADVGLFVGWVADRRRPKVTRREEGERERVHEENML</sequence>
<dbReference type="PANTHER" id="PTHR15243">
    <property type="entry name" value="SERINE/THREONINE-PROTEIN KINASE 19"/>
    <property type="match status" value="1"/>
</dbReference>
<keyword evidence="5" id="KW-1185">Reference proteome</keyword>
<feature type="region of interest" description="Disordered" evidence="2">
    <location>
        <begin position="1"/>
        <end position="45"/>
    </location>
</feature>
<evidence type="ECO:0000256" key="2">
    <source>
        <dbReference type="SAM" id="MobiDB-lite"/>
    </source>
</evidence>
<organism evidence="4 5">
    <name type="scientific">Penicillium antarcticum</name>
    <dbReference type="NCBI Taxonomy" id="416450"/>
    <lineage>
        <taxon>Eukaryota</taxon>
        <taxon>Fungi</taxon>
        <taxon>Dikarya</taxon>
        <taxon>Ascomycota</taxon>
        <taxon>Pezizomycotina</taxon>
        <taxon>Eurotiomycetes</taxon>
        <taxon>Eurotiomycetidae</taxon>
        <taxon>Eurotiales</taxon>
        <taxon>Aspergillaceae</taxon>
        <taxon>Penicillium</taxon>
    </lineage>
</organism>
<dbReference type="Pfam" id="PF10494">
    <property type="entry name" value="Stk19"/>
    <property type="match status" value="1"/>
</dbReference>
<feature type="compositionally biased region" description="Basic and acidic residues" evidence="2">
    <location>
        <begin position="700"/>
        <end position="716"/>
    </location>
</feature>
<accession>A0A1V6Q6T1</accession>
<evidence type="ECO:0000313" key="5">
    <source>
        <dbReference type="Proteomes" id="UP000191672"/>
    </source>
</evidence>
<name>A0A1V6Q6T1_9EURO</name>
<evidence type="ECO:0000256" key="1">
    <source>
        <dbReference type="ARBA" id="ARBA00093458"/>
    </source>
</evidence>
<protein>
    <recommendedName>
        <fullName evidence="3">DUF3074 domain-containing protein</fullName>
    </recommendedName>
</protein>
<dbReference type="EMBL" id="MDYN01000011">
    <property type="protein sequence ID" value="OQD84935.1"/>
    <property type="molecule type" value="Genomic_DNA"/>
</dbReference>
<dbReference type="Pfam" id="PF11274">
    <property type="entry name" value="DUF3074"/>
    <property type="match status" value="1"/>
</dbReference>
<feature type="domain" description="DUF3074" evidence="3">
    <location>
        <begin position="428"/>
        <end position="691"/>
    </location>
</feature>
<dbReference type="PANTHER" id="PTHR15243:SF0">
    <property type="entry name" value="SERINE_THREONINE-PROTEIN KINASE 19"/>
    <property type="match status" value="1"/>
</dbReference>
<comment type="similarity">
    <text evidence="1">Belongs to the STK19 family.</text>
</comment>
<dbReference type="InterPro" id="IPR018865">
    <property type="entry name" value="STK19-like"/>
</dbReference>
<dbReference type="Proteomes" id="UP000191672">
    <property type="component" value="Unassembled WGS sequence"/>
</dbReference>
<feature type="region of interest" description="Disordered" evidence="2">
    <location>
        <begin position="697"/>
        <end position="716"/>
    </location>
</feature>
<dbReference type="InterPro" id="IPR024500">
    <property type="entry name" value="DUF3074"/>
</dbReference>